<keyword evidence="6 7" id="KW-0472">Membrane</keyword>
<dbReference type="PANTHER" id="PTHR39087">
    <property type="entry name" value="UPF0104 MEMBRANE PROTEIN MJ1595"/>
    <property type="match status" value="1"/>
</dbReference>
<accession>W0JUB1</accession>
<dbReference type="GO" id="GO:0005886">
    <property type="term" value="C:plasma membrane"/>
    <property type="evidence" value="ECO:0007669"/>
    <property type="project" value="UniProtKB-SubCell"/>
</dbReference>
<dbReference type="RefSeq" id="WP_049954985.1">
    <property type="nucleotide sequence ID" value="NZ_CP007058.1"/>
</dbReference>
<dbReference type="Pfam" id="PF03706">
    <property type="entry name" value="LPG_synthase_TM"/>
    <property type="match status" value="1"/>
</dbReference>
<geneLocation type="plasmid" evidence="8">
    <name>unnamed</name>
</geneLocation>
<protein>
    <recommendedName>
        <fullName evidence="10">Lysylphosphatidylglycerol synthetase</fullName>
    </recommendedName>
</protein>
<dbReference type="OrthoDB" id="293208at2157"/>
<reference evidence="8 9" key="1">
    <citation type="submission" date="2014-01" db="EMBL/GenBank/DDBJ databases">
        <authorList>
            <consortium name="DOE Joint Genome Institute"/>
            <person name="Anderson I."/>
            <person name="Huntemann M."/>
            <person name="Han J."/>
            <person name="Chen A."/>
            <person name="Kyrpides N."/>
            <person name="Mavromatis K."/>
            <person name="Markowitz V."/>
            <person name="Palaniappan K."/>
            <person name="Ivanova N."/>
            <person name="Schaumberg A."/>
            <person name="Pati A."/>
            <person name="Liolios K."/>
            <person name="Nordberg H.P."/>
            <person name="Cantor M.N."/>
            <person name="Hua S.X."/>
            <person name="Woyke T."/>
        </authorList>
    </citation>
    <scope>NUCLEOTIDE SEQUENCE [LARGE SCALE GENOMIC DNA]</scope>
    <source>
        <strain evidence="8 9">XH-48</strain>
        <plasmid evidence="9">4</plasmid>
    </source>
</reference>
<organism evidence="8 9">
    <name type="scientific">Halostagnicola larsenii XH-48</name>
    <dbReference type="NCBI Taxonomy" id="797299"/>
    <lineage>
        <taxon>Archaea</taxon>
        <taxon>Methanobacteriati</taxon>
        <taxon>Methanobacteriota</taxon>
        <taxon>Stenosarchaea group</taxon>
        <taxon>Halobacteria</taxon>
        <taxon>Halobacteriales</taxon>
        <taxon>Natrialbaceae</taxon>
        <taxon>Halostagnicola</taxon>
    </lineage>
</organism>
<name>W0JUB1_9EURY</name>
<evidence type="ECO:0000256" key="1">
    <source>
        <dbReference type="ARBA" id="ARBA00004651"/>
    </source>
</evidence>
<dbReference type="EMBL" id="CP007058">
    <property type="protein sequence ID" value="AHG02169.1"/>
    <property type="molecule type" value="Genomic_DNA"/>
</dbReference>
<dbReference type="KEGG" id="hlr:HALLA_19920"/>
<keyword evidence="4 7" id="KW-0812">Transmembrane</keyword>
<evidence type="ECO:0008006" key="10">
    <source>
        <dbReference type="Google" id="ProtNLM"/>
    </source>
</evidence>
<comment type="similarity">
    <text evidence="2">Belongs to the UPF0104 family.</text>
</comment>
<evidence type="ECO:0000256" key="7">
    <source>
        <dbReference type="SAM" id="Phobius"/>
    </source>
</evidence>
<dbReference type="HOGENOM" id="CLU_071986_0_0_2"/>
<feature type="transmembrane region" description="Helical" evidence="7">
    <location>
        <begin position="150"/>
        <end position="172"/>
    </location>
</feature>
<dbReference type="AlphaFoldDB" id="W0JUB1"/>
<keyword evidence="8" id="KW-0614">Plasmid</keyword>
<dbReference type="InterPro" id="IPR022791">
    <property type="entry name" value="L-PG_synthase/AglD"/>
</dbReference>
<dbReference type="eggNOG" id="arCOG00899">
    <property type="taxonomic scope" value="Archaea"/>
</dbReference>
<keyword evidence="5 7" id="KW-1133">Transmembrane helix</keyword>
<evidence type="ECO:0000256" key="3">
    <source>
        <dbReference type="ARBA" id="ARBA00022475"/>
    </source>
</evidence>
<sequence>MRRSIRFLLGTCAGSAILGGYLYTVGAETVLARMTTVAPWALGIVAVLVVLEGIADGIGVWASIAPLGDGLSGSKSVQFALAGDFFDTLSPAGPVSSEPIMARFFSVETGTGYAEALGVRSTAKYVKSATQVLVSGLLGIFLLVDTPNATPILLTLGGSLAGLVVFGGVVLWSRTQLSSALVVVLTPIVARISGLYREQPYGRDFVAAGVERYWSRLVGFRETPGLLALIAIGGLVEQLLTAAALWVAFAGLGVDSVFLPILVIIPLPQIASVVPIPGSLGAYDLLLGGALVVVTGVPTAVATAAVLLVRTLTLPFSAIAGGVCVSYLRGWRLRGDAA</sequence>
<evidence type="ECO:0000256" key="4">
    <source>
        <dbReference type="ARBA" id="ARBA00022692"/>
    </source>
</evidence>
<evidence type="ECO:0000313" key="8">
    <source>
        <dbReference type="EMBL" id="AHG02169.1"/>
    </source>
</evidence>
<evidence type="ECO:0000313" key="9">
    <source>
        <dbReference type="Proteomes" id="UP000019024"/>
    </source>
</evidence>
<dbReference type="GeneID" id="25147509"/>
<evidence type="ECO:0000256" key="5">
    <source>
        <dbReference type="ARBA" id="ARBA00022989"/>
    </source>
</evidence>
<comment type="subcellular location">
    <subcellularLocation>
        <location evidence="1">Cell membrane</location>
        <topology evidence="1">Multi-pass membrane protein</topology>
    </subcellularLocation>
</comment>
<dbReference type="Proteomes" id="UP000019024">
    <property type="component" value="Plasmid unnamed3"/>
</dbReference>
<proteinExistence type="inferred from homology"/>
<evidence type="ECO:0000256" key="6">
    <source>
        <dbReference type="ARBA" id="ARBA00023136"/>
    </source>
</evidence>
<feature type="transmembrane region" description="Helical" evidence="7">
    <location>
        <begin position="37"/>
        <end position="55"/>
    </location>
</feature>
<evidence type="ECO:0000256" key="2">
    <source>
        <dbReference type="ARBA" id="ARBA00011061"/>
    </source>
</evidence>
<dbReference type="PANTHER" id="PTHR39087:SF2">
    <property type="entry name" value="UPF0104 MEMBRANE PROTEIN MJ1595"/>
    <property type="match status" value="1"/>
</dbReference>
<feature type="transmembrane region" description="Helical" evidence="7">
    <location>
        <begin position="285"/>
        <end position="309"/>
    </location>
</feature>
<keyword evidence="9" id="KW-1185">Reference proteome</keyword>
<gene>
    <name evidence="8" type="ORF">HALLA_19920</name>
</gene>
<keyword evidence="3" id="KW-1003">Cell membrane</keyword>